<dbReference type="SMART" id="SM00490">
    <property type="entry name" value="HELICc"/>
    <property type="match status" value="1"/>
</dbReference>
<proteinExistence type="predicted"/>
<dbReference type="Gene3D" id="3.40.50.300">
    <property type="entry name" value="P-loop containing nucleotide triphosphate hydrolases"/>
    <property type="match status" value="4"/>
</dbReference>
<dbReference type="PROSITE" id="PS51194">
    <property type="entry name" value="HELICASE_CTER"/>
    <property type="match status" value="1"/>
</dbReference>
<evidence type="ECO:0000259" key="13">
    <source>
        <dbReference type="PROSITE" id="PS51198"/>
    </source>
</evidence>
<reference evidence="14" key="1">
    <citation type="submission" date="2020-01" db="EMBL/GenBank/DDBJ databases">
        <authorList>
            <person name="Meier V. D."/>
            <person name="Meier V D."/>
        </authorList>
    </citation>
    <scope>NUCLEOTIDE SEQUENCE</scope>
    <source>
        <strain evidence="14">HLG_WM_MAG_01</strain>
    </source>
</reference>
<organism evidence="14">
    <name type="scientific">uncultured Sulfurovum sp</name>
    <dbReference type="NCBI Taxonomy" id="269237"/>
    <lineage>
        <taxon>Bacteria</taxon>
        <taxon>Pseudomonadati</taxon>
        <taxon>Campylobacterota</taxon>
        <taxon>Epsilonproteobacteria</taxon>
        <taxon>Campylobacterales</taxon>
        <taxon>Sulfurovaceae</taxon>
        <taxon>Sulfurovum</taxon>
        <taxon>environmental samples</taxon>
    </lineage>
</organism>
<protein>
    <recommendedName>
        <fullName evidence="7">DNA 3'-5' helicase</fullName>
        <ecNumber evidence="7">5.6.2.4</ecNumber>
    </recommendedName>
    <alternativeName>
        <fullName evidence="8">DNA 3'-5' helicase II</fullName>
    </alternativeName>
</protein>
<evidence type="ECO:0000313" key="14">
    <source>
        <dbReference type="EMBL" id="CAA6824818.1"/>
    </source>
</evidence>
<dbReference type="InterPro" id="IPR000212">
    <property type="entry name" value="DNA_helicase_UvrD/REP"/>
</dbReference>
<evidence type="ECO:0000256" key="8">
    <source>
        <dbReference type="ARBA" id="ARBA00034923"/>
    </source>
</evidence>
<dbReference type="GO" id="GO:0043138">
    <property type="term" value="F:3'-5' DNA helicase activity"/>
    <property type="evidence" value="ECO:0007669"/>
    <property type="project" value="UniProtKB-EC"/>
</dbReference>
<dbReference type="GO" id="GO:0016787">
    <property type="term" value="F:hydrolase activity"/>
    <property type="evidence" value="ECO:0007669"/>
    <property type="project" value="UniProtKB-UniRule"/>
</dbReference>
<dbReference type="InterPro" id="IPR014016">
    <property type="entry name" value="UvrD-like_ATP-bd"/>
</dbReference>
<dbReference type="PROSITE" id="PS51192">
    <property type="entry name" value="HELICASE_ATP_BIND_1"/>
    <property type="match status" value="1"/>
</dbReference>
<dbReference type="Pfam" id="PF00271">
    <property type="entry name" value="Helicase_C"/>
    <property type="match status" value="1"/>
</dbReference>
<dbReference type="InterPro" id="IPR011545">
    <property type="entry name" value="DEAD/DEAH_box_helicase_dom"/>
</dbReference>
<dbReference type="InterPro" id="IPR027417">
    <property type="entry name" value="P-loop_NTPase"/>
</dbReference>
<dbReference type="Pfam" id="PF13361">
    <property type="entry name" value="UvrD_C"/>
    <property type="match status" value="1"/>
</dbReference>
<name>A0A6S6U9Q8_9BACT</name>
<evidence type="ECO:0000256" key="7">
    <source>
        <dbReference type="ARBA" id="ARBA00034808"/>
    </source>
</evidence>
<dbReference type="InterPro" id="IPR036397">
    <property type="entry name" value="RNaseH_sf"/>
</dbReference>
<accession>A0A6S6U9Q8</accession>
<keyword evidence="4 10" id="KW-0067">ATP-binding</keyword>
<evidence type="ECO:0000256" key="9">
    <source>
        <dbReference type="ARBA" id="ARBA00048988"/>
    </source>
</evidence>
<dbReference type="SMART" id="SM00487">
    <property type="entry name" value="DEXDc"/>
    <property type="match status" value="1"/>
</dbReference>
<dbReference type="InterPro" id="IPR001650">
    <property type="entry name" value="Helicase_C-like"/>
</dbReference>
<dbReference type="GO" id="GO:0000725">
    <property type="term" value="P:recombinational repair"/>
    <property type="evidence" value="ECO:0007669"/>
    <property type="project" value="TreeGrafter"/>
</dbReference>
<keyword evidence="5" id="KW-0413">Isomerase</keyword>
<dbReference type="SUPFAM" id="SSF52540">
    <property type="entry name" value="P-loop containing nucleoside triphosphate hydrolases"/>
    <property type="match status" value="2"/>
</dbReference>
<evidence type="ECO:0000259" key="11">
    <source>
        <dbReference type="PROSITE" id="PS51192"/>
    </source>
</evidence>
<evidence type="ECO:0000256" key="2">
    <source>
        <dbReference type="ARBA" id="ARBA00022801"/>
    </source>
</evidence>
<dbReference type="InterPro" id="IPR014001">
    <property type="entry name" value="Helicase_ATP-bd"/>
</dbReference>
<dbReference type="Pfam" id="PF00270">
    <property type="entry name" value="DEAD"/>
    <property type="match status" value="1"/>
</dbReference>
<comment type="catalytic activity">
    <reaction evidence="6">
        <text>Couples ATP hydrolysis with the unwinding of duplex DNA by translocating in the 3'-5' direction.</text>
        <dbReference type="EC" id="5.6.2.4"/>
    </reaction>
</comment>
<feature type="domain" description="Helicase C-terminal" evidence="12">
    <location>
        <begin position="1602"/>
        <end position="1774"/>
    </location>
</feature>
<comment type="catalytic activity">
    <reaction evidence="9">
        <text>ATP + H2O = ADP + phosphate + H(+)</text>
        <dbReference type="Rhea" id="RHEA:13065"/>
        <dbReference type="ChEBI" id="CHEBI:15377"/>
        <dbReference type="ChEBI" id="CHEBI:15378"/>
        <dbReference type="ChEBI" id="CHEBI:30616"/>
        <dbReference type="ChEBI" id="CHEBI:43474"/>
        <dbReference type="ChEBI" id="CHEBI:456216"/>
        <dbReference type="EC" id="5.6.2.4"/>
    </reaction>
</comment>
<evidence type="ECO:0000256" key="6">
    <source>
        <dbReference type="ARBA" id="ARBA00034617"/>
    </source>
</evidence>
<dbReference type="Pfam" id="PF00580">
    <property type="entry name" value="UvrD-helicase"/>
    <property type="match status" value="2"/>
</dbReference>
<evidence type="ECO:0000259" key="12">
    <source>
        <dbReference type="PROSITE" id="PS51194"/>
    </source>
</evidence>
<gene>
    <name evidence="14" type="ORF">HELGO_WM22131</name>
</gene>
<dbReference type="SUPFAM" id="SSF53098">
    <property type="entry name" value="Ribonuclease H-like"/>
    <property type="match status" value="1"/>
</dbReference>
<evidence type="ECO:0000256" key="3">
    <source>
        <dbReference type="ARBA" id="ARBA00022806"/>
    </source>
</evidence>
<keyword evidence="3 10" id="KW-0347">Helicase</keyword>
<feature type="binding site" evidence="10">
    <location>
        <begin position="2252"/>
        <end position="2259"/>
    </location>
    <ligand>
        <name>ATP</name>
        <dbReference type="ChEBI" id="CHEBI:30616"/>
    </ligand>
</feature>
<dbReference type="EC" id="5.6.2.4" evidence="7"/>
<dbReference type="PROSITE" id="PS51198">
    <property type="entry name" value="UVRD_HELICASE_ATP_BIND"/>
    <property type="match status" value="1"/>
</dbReference>
<dbReference type="InterPro" id="IPR012337">
    <property type="entry name" value="RNaseH-like_sf"/>
</dbReference>
<dbReference type="EMBL" id="CACVAS010000127">
    <property type="protein sequence ID" value="CAA6824818.1"/>
    <property type="molecule type" value="Genomic_DNA"/>
</dbReference>
<dbReference type="GO" id="GO:0003677">
    <property type="term" value="F:DNA binding"/>
    <property type="evidence" value="ECO:0007669"/>
    <property type="project" value="InterPro"/>
</dbReference>
<dbReference type="PANTHER" id="PTHR11070">
    <property type="entry name" value="UVRD / RECB / PCRA DNA HELICASE FAMILY MEMBER"/>
    <property type="match status" value="1"/>
</dbReference>
<feature type="domain" description="UvrD-like helicase ATP-binding" evidence="13">
    <location>
        <begin position="2231"/>
        <end position="2570"/>
    </location>
</feature>
<evidence type="ECO:0000256" key="5">
    <source>
        <dbReference type="ARBA" id="ARBA00023235"/>
    </source>
</evidence>
<dbReference type="Gene3D" id="3.30.420.10">
    <property type="entry name" value="Ribonuclease H-like superfamily/Ribonuclease H"/>
    <property type="match status" value="1"/>
</dbReference>
<dbReference type="InterPro" id="IPR014017">
    <property type="entry name" value="DNA_helicase_UvrD-like_C"/>
</dbReference>
<evidence type="ECO:0000256" key="1">
    <source>
        <dbReference type="ARBA" id="ARBA00022741"/>
    </source>
</evidence>
<keyword evidence="1 10" id="KW-0547">Nucleotide-binding</keyword>
<evidence type="ECO:0000256" key="4">
    <source>
        <dbReference type="ARBA" id="ARBA00022840"/>
    </source>
</evidence>
<dbReference type="PANTHER" id="PTHR11070:SF2">
    <property type="entry name" value="ATP-DEPENDENT DNA HELICASE SRS2"/>
    <property type="match status" value="1"/>
</dbReference>
<dbReference type="CDD" id="cd17932">
    <property type="entry name" value="DEXQc_UvrD"/>
    <property type="match status" value="1"/>
</dbReference>
<feature type="domain" description="Helicase ATP-binding" evidence="11">
    <location>
        <begin position="1382"/>
        <end position="1566"/>
    </location>
</feature>
<evidence type="ECO:0000256" key="10">
    <source>
        <dbReference type="PROSITE-ProRule" id="PRU00560"/>
    </source>
</evidence>
<dbReference type="GO" id="GO:0005524">
    <property type="term" value="F:ATP binding"/>
    <property type="evidence" value="ECO:0007669"/>
    <property type="project" value="UniProtKB-UniRule"/>
</dbReference>
<sequence length="2858" mass="330714">MKELGKVAKELFVGTKAIVNILSEKGFDITNNSKAKITDEMYQELLLDPKIKSRTSIKTKTDSIKRDSKSYTKVNIPKLKIEDKTSTYSSVIRKNKETAKPQKHQDRNKQENLKLGVVKFHAEDDSHGYVIPISSIGDVEDRNFLKNRKGAMYRSGFYTKGDLIRFNLTERNEKQNAKDLKPFVTVYTFSEGYRKGIRILEDGYWQDKIILSADFPLGFSRARLSYDFYRSKWDASIVESELLNEVNKNDVIKYGGYLIKELSSGVDKNFDELCRLLQELKVAISKKEFLNIIEEIVNTSEKESNIPFEQSIELIESFDLSVNDVLKIEELNFKERFILWRKGLLEDDFTSLKIDSLEEWNITLNYLDNWRDLIELVRQLSKENVEYEFIQTVLDRLFKEKIAIESDNDITFLMNFKLNFKNVRFEEANFISLSARNAVILYKSSFLLDISNKHVENYLKKEIEVDAKVTLIESFPLERAFEFYSKDSKLVTQFQEYKIKFIKEKTAEKDILTLIYEDKDDKLINSLKTISLGQQIGLVHWYLDQEDHKTAEGLISFLTAQGWEIRNEEDLGLIIQFSSTLRQNLEDYNLSDDYFNCSQNNYFIALLESGVLDKISDDKIKIHVEENFEEEEEIAEFIESLNSVDILRYYDLFPNLFSYKKAYLESIIDDVFSRFSSVCFDLESDGEQIREIGFIGNKRESLNANTIVAAEEDLEELEVILQTKNTIIGQNIKKFDNEILQKKRINVPIDRVWDTLEIEMLLNPCRYSYGLKTKHTAFQDAQLTYSLFKNQTLRLLSSPIKTNVLNLLPPDLKSAVLELEKELQLIDFKSIDWESISEKYFRPQNSTKIKIKLEEEILKNVEVEEGVVLVIAPEILWHELSQLKKVYFYSSNNSFAYVLDKSKIEENEKLSAYEKLLLTEFIERKRKENILPYWEHLAVAIKILIGEEMYALLCTNLALGVDNEIPRLITIAPNDYKSIKSLVGRCKEIIKVVGFGESISGITEKHQLGDDIEITTFYDKLKNNKALFQMEGGKTYLPVGEEECNLLGIKVPVHVNNIWVEKSSKGIFKVWCNIDLDKVLRSYGVLDEKQNVDYIDDNFEVKESTNAYMVKVNVQGSGYVAESKRLNPETLQRAMYWTYQFKIIEELCRSIPIVLLINDEAEISELTSFAEGKEFYIPSKEASLVRQLELLHESSQSRKLLIISINKLSKLLKCNYLGKLDFIWESFLIKEKNQMLKGGLYKAIQKVQLENDENFSSYSDLGDNKVDVFSLIKAHKPLIHFYYDLIRQNHTESNLYLIDTRIADFFGIEKGFGMNQKSVVLWAKEEEYNTELKEAQDFFIEKVGLKVEIKENTKNILRDVFLRVSPKTQKYKWRNYQNLYLDSILPANEDLLISLPTGAGKSLLFQAPALYRSSFSNKLSIVVTPLKALMKDHVEGLWEKGFFSNVDYLSGDRTQFEIRDLYRRIAGGEVTLLFITPERFRSKSFESVFLVRVDSDKGLEYAVFDEAHCISQWGQEFRPDYLNAARKIADLSANPNIEFKILLFSATISEQVFKQIKTLMPTIKTVEGADMNYNPIRDHIGIRFNRNVEDGDDNRLLAVARYLKKGIFDETKSKAIIFINSRKKTEEATIQMPKALEEVYRNDGGCSFKDKIGFYHAGMDKEDRKDVYDSFKKGKLVILFATKAFGMGMDIPDIHFVAHLTPPSTFEDFLQEIGRAGRDEEDRENAGFKKGERIIESSCIVANEDFKKAKDRLHKSKLTWSDIQNAKITLEKYITQFVDFAPEKESIPVAVPFSLASMEKGAIDRNEDTKFRLSLYWLEKLGRIKLGYFTITHLNFSRKSLNELKGKLEKKSISDTNILKLCKGINELYSSSADSDSTDIVQVSIAQLRQKTKYGLLKLFKNIINANRLELIELKQEIVAEHTLQRTLELKANLEASSQNGISYPCIDTIFELVNIIMENTKPKDSKIFEGYEIEKFIRDAIDTSLSQNNTNFLAKDSIYKIEKSIGAYKNDIRKKRAKHAFSIIRLLFKVRYDSKIVADDSVEKGFVVKQSIYNGYTKKEEGNWRGFLNILKEDCSKVLSYIAEENISNNNKKFNWLKLLDKTSQPDNFQRLSDVLYVLSILGYVLSHSVLPSGIEVTLQNKEPLDSENDDSKVFGEFEEVGQIRSLKLIALQVLSGLSNDNHDKFILRYFACESLEDLISMLQEFMDERTQDEIFGAFRGEAMIDAESKLNEEQKLIYDLDVNQHINVVAGPGSGKTHTLTLRVARLVHHIGVNPEEILVLAYNRAVVSELKNRLGKLFSKLGYANLAKRIKILTFHGLAMRYSNEDLREFEFSEWETEFLKNLEEKPGLVMNKMGKIKHILIDEFQDINDTRIKIIRKLNEHTDAHVFIIGDPNQSIYGYDRDVMDSYYYYQKFDEIFEIKNEPFSLIKNYRSFQDILKTSESFVILPEGEELISQVPQQLPPKGFMSSYVEIFDVKTNWINKIEELIKEQIDGQKYSQVAVMFRTNNEVYRGFQKIQQRGLKNIRIRIQGSISCEFVRIRECFIIIQKIKEKCNGRITSKVNFRSEIKGIVNELMDTFKEWNHFYLKVIHALCLEYLEQEDEPSIDNLLEFISDITRGDDGQIYKIYQKHIEEVDDKEAEIEIVLTTMHKVKGLEFDAVLIPPSFSNLPLKDPCTQDKLDEEKRLLYVAYTRAKYRLVVIKGSREVSLDENQGWSNLEVTQMLGVPVKPELDKLQISWSANSYNFKKNKYIANFVNSGDLVQITTRINKGDTFKELKHNGETVGGIARGGIRNLNQINKLSGLIVSEVVIYTYKDSLDYDNRNQTNYTSKWCPAAINKGYVYLVDFAGYGVEES</sequence>
<keyword evidence="2 10" id="KW-0378">Hydrolase</keyword>